<keyword evidence="3 6" id="KW-0812">Transmembrane</keyword>
<protein>
    <submittedName>
        <fullName evidence="9">Aquaporin</fullName>
    </submittedName>
</protein>
<name>A0A422N7M8_9TRYP</name>
<evidence type="ECO:0000313" key="10">
    <source>
        <dbReference type="Proteomes" id="UP000284403"/>
    </source>
</evidence>
<dbReference type="GO" id="GO:0015267">
    <property type="term" value="F:channel activity"/>
    <property type="evidence" value="ECO:0007669"/>
    <property type="project" value="InterPro"/>
</dbReference>
<evidence type="ECO:0000313" key="9">
    <source>
        <dbReference type="EMBL" id="RNF01469.1"/>
    </source>
</evidence>
<evidence type="ECO:0000256" key="7">
    <source>
        <dbReference type="SAM" id="MobiDB-lite"/>
    </source>
</evidence>
<reference evidence="9 10" key="1">
    <citation type="journal article" date="2018" name="BMC Genomics">
        <title>Genomic comparison of Trypanosoma conorhini and Trypanosoma rangeli to Trypanosoma cruzi strains of high and low virulence.</title>
        <authorList>
            <person name="Bradwell K.R."/>
            <person name="Koparde V.N."/>
            <person name="Matveyev A.V."/>
            <person name="Serrano M.G."/>
            <person name="Alves J.M."/>
            <person name="Parikh H."/>
            <person name="Huang B."/>
            <person name="Lee V."/>
            <person name="Espinosa-Alvarez O."/>
            <person name="Ortiz P.A."/>
            <person name="Costa-Martins A.G."/>
            <person name="Teixeira M.M."/>
            <person name="Buck G.A."/>
        </authorList>
    </citation>
    <scope>NUCLEOTIDE SEQUENCE [LARGE SCALE GENOMIC DNA]</scope>
    <source>
        <strain evidence="9 10">025E</strain>
    </source>
</reference>
<organism evidence="9 10">
    <name type="scientific">Trypanosoma conorhini</name>
    <dbReference type="NCBI Taxonomy" id="83891"/>
    <lineage>
        <taxon>Eukaryota</taxon>
        <taxon>Discoba</taxon>
        <taxon>Euglenozoa</taxon>
        <taxon>Kinetoplastea</taxon>
        <taxon>Metakinetoplastina</taxon>
        <taxon>Trypanosomatida</taxon>
        <taxon>Trypanosomatidae</taxon>
        <taxon>Trypanosoma</taxon>
    </lineage>
</organism>
<comment type="caution">
    <text evidence="9">The sequence shown here is derived from an EMBL/GenBank/DDBJ whole genome shotgun (WGS) entry which is preliminary data.</text>
</comment>
<dbReference type="InterPro" id="IPR023271">
    <property type="entry name" value="Aquaporin-like"/>
</dbReference>
<accession>A0A422N7M8</accession>
<dbReference type="AlphaFoldDB" id="A0A422N7M8"/>
<dbReference type="Proteomes" id="UP000284403">
    <property type="component" value="Unassembled WGS sequence"/>
</dbReference>
<feature type="region of interest" description="Disordered" evidence="7">
    <location>
        <begin position="1"/>
        <end position="31"/>
    </location>
</feature>
<dbReference type="InterPro" id="IPR000425">
    <property type="entry name" value="MIP"/>
</dbReference>
<dbReference type="Pfam" id="PF00230">
    <property type="entry name" value="MIP"/>
    <property type="match status" value="1"/>
</dbReference>
<dbReference type="GeneID" id="40322193"/>
<feature type="transmembrane region" description="Helical" evidence="8">
    <location>
        <begin position="73"/>
        <end position="93"/>
    </location>
</feature>
<dbReference type="InterPro" id="IPR034294">
    <property type="entry name" value="Aquaporin_transptr"/>
</dbReference>
<dbReference type="SUPFAM" id="SSF81338">
    <property type="entry name" value="Aquaporin-like"/>
    <property type="match status" value="1"/>
</dbReference>
<feature type="transmembrane region" description="Helical" evidence="8">
    <location>
        <begin position="143"/>
        <end position="164"/>
    </location>
</feature>
<feature type="transmembrane region" description="Helical" evidence="8">
    <location>
        <begin position="105"/>
        <end position="131"/>
    </location>
</feature>
<keyword evidence="4 8" id="KW-1133">Transmembrane helix</keyword>
<evidence type="ECO:0000256" key="6">
    <source>
        <dbReference type="RuleBase" id="RU000477"/>
    </source>
</evidence>
<feature type="transmembrane region" description="Helical" evidence="8">
    <location>
        <begin position="211"/>
        <end position="244"/>
    </location>
</feature>
<feature type="transmembrane region" description="Helical" evidence="8">
    <location>
        <begin position="184"/>
        <end position="204"/>
    </location>
</feature>
<evidence type="ECO:0000256" key="5">
    <source>
        <dbReference type="ARBA" id="ARBA00023136"/>
    </source>
</evidence>
<dbReference type="GO" id="GO:0016020">
    <property type="term" value="C:membrane"/>
    <property type="evidence" value="ECO:0007669"/>
    <property type="project" value="UniProtKB-SubCell"/>
</dbReference>
<dbReference type="Gene3D" id="1.20.1080.10">
    <property type="entry name" value="Glycerol uptake facilitator protein"/>
    <property type="match status" value="1"/>
</dbReference>
<dbReference type="PANTHER" id="PTHR45724:SF13">
    <property type="entry name" value="AQUAPORIN NIP1-1-RELATED"/>
    <property type="match status" value="1"/>
</dbReference>
<proteinExistence type="inferred from homology"/>
<feature type="transmembrane region" description="Helical" evidence="8">
    <location>
        <begin position="264"/>
        <end position="284"/>
    </location>
</feature>
<evidence type="ECO:0000256" key="3">
    <source>
        <dbReference type="ARBA" id="ARBA00022692"/>
    </source>
</evidence>
<sequence>MLSTDTATMQPDTATMQPDTATMQPDTATMQPDTATTQLDTADPGVSSVVVPPIGVARFSFLRRCYVNEFKSAVIVEFIGTFLLVLTVPLSSINNPEMAPFSVGFLLMSLVFSFGYMSGGHLNPMVSFAVFLSSANFGKTRMLFYFLAQMLGGVAAAFYCVLLHGNEFPVPNMGLNFVQMLRAFLAESVFTFVLTSVVLHVAVSKQRNNNFYGFAIGSAVLVGGLTCGSISGGAFNPAVATALIVVRCFVSFSESGCTPMASLWVYWASEAVGSIVGTILYLAVQNVEERF</sequence>
<dbReference type="EMBL" id="MKKU01000823">
    <property type="protein sequence ID" value="RNF01469.1"/>
    <property type="molecule type" value="Genomic_DNA"/>
</dbReference>
<keyword evidence="10" id="KW-1185">Reference proteome</keyword>
<dbReference type="RefSeq" id="XP_029224455.1">
    <property type="nucleotide sequence ID" value="XM_029375427.1"/>
</dbReference>
<dbReference type="PRINTS" id="PR00783">
    <property type="entry name" value="MINTRINSICP"/>
</dbReference>
<keyword evidence="5 8" id="KW-0472">Membrane</keyword>
<comment type="similarity">
    <text evidence="6">Belongs to the MIP/aquaporin (TC 1.A.8) family.</text>
</comment>
<evidence type="ECO:0000256" key="8">
    <source>
        <dbReference type="SAM" id="Phobius"/>
    </source>
</evidence>
<keyword evidence="2 6" id="KW-0813">Transport</keyword>
<gene>
    <name evidence="9" type="ORF">Tco025E_08582</name>
</gene>
<dbReference type="PANTHER" id="PTHR45724">
    <property type="entry name" value="AQUAPORIN NIP2-1"/>
    <property type="match status" value="1"/>
</dbReference>
<evidence type="ECO:0000256" key="4">
    <source>
        <dbReference type="ARBA" id="ARBA00022989"/>
    </source>
</evidence>
<evidence type="ECO:0000256" key="1">
    <source>
        <dbReference type="ARBA" id="ARBA00004141"/>
    </source>
</evidence>
<comment type="subcellular location">
    <subcellularLocation>
        <location evidence="1">Membrane</location>
        <topology evidence="1">Multi-pass membrane protein</topology>
    </subcellularLocation>
</comment>
<evidence type="ECO:0000256" key="2">
    <source>
        <dbReference type="ARBA" id="ARBA00022448"/>
    </source>
</evidence>
<dbReference type="OrthoDB" id="3222at2759"/>